<evidence type="ECO:0000313" key="5">
    <source>
        <dbReference type="Proteomes" id="UP000182489"/>
    </source>
</evidence>
<dbReference type="OrthoDB" id="8720437at2"/>
<dbReference type="EMBL" id="CP071520">
    <property type="protein sequence ID" value="QSX98372.1"/>
    <property type="molecule type" value="Genomic_DNA"/>
</dbReference>
<dbReference type="Proteomes" id="UP001237592">
    <property type="component" value="Unassembled WGS sequence"/>
</dbReference>
<evidence type="ECO:0000313" key="6">
    <source>
        <dbReference type="Proteomes" id="UP000305681"/>
    </source>
</evidence>
<accession>A0A031GM99</accession>
<name>A0A031GM99_9BURK</name>
<dbReference type="Proteomes" id="UP000305681">
    <property type="component" value="Unassembled WGS sequence"/>
</dbReference>
<reference evidence="2 7" key="3">
    <citation type="submission" date="2021-03" db="EMBL/GenBank/DDBJ databases">
        <title>Draft genome sequence of Janthinobacterium sp. strain PLB02 isolated from infected primmorphs (Lubomirskia baicalensis).</title>
        <authorList>
            <person name="Chernogor L.I."/>
            <person name="Belikov S.I."/>
            <person name="Petrushin I.S."/>
        </authorList>
    </citation>
    <scope>NUCLEOTIDE SEQUENCE [LARGE SCALE GENOMIC DNA]</scope>
    <source>
        <strain evidence="2 7">PLB02</strain>
    </source>
</reference>
<dbReference type="RefSeq" id="WP_034755039.1">
    <property type="nucleotide sequence ID" value="NZ_CBCRWJ010000013.1"/>
</dbReference>
<dbReference type="GeneID" id="56945824"/>
<dbReference type="eggNOG" id="ENOG50341KX">
    <property type="taxonomic scope" value="Bacteria"/>
</dbReference>
<reference evidence="1 8" key="4">
    <citation type="submission" date="2023-08" db="EMBL/GenBank/DDBJ databases">
        <title>Draft genome sequence of Janthinobacterium lividum.</title>
        <authorList>
            <person name="Chun B.H."/>
            <person name="Lee Y."/>
        </authorList>
    </citation>
    <scope>NUCLEOTIDE SEQUENCE [LARGE SCALE GENOMIC DNA]</scope>
    <source>
        <strain evidence="1 8">AMJK</strain>
    </source>
</reference>
<dbReference type="Proteomes" id="UP000662821">
    <property type="component" value="Chromosome"/>
</dbReference>
<evidence type="ECO:0000313" key="7">
    <source>
        <dbReference type="Proteomes" id="UP000662821"/>
    </source>
</evidence>
<evidence type="ECO:0000313" key="1">
    <source>
        <dbReference type="EMBL" id="MDQ4628232.1"/>
    </source>
</evidence>
<evidence type="ECO:0000313" key="2">
    <source>
        <dbReference type="EMBL" id="QSX98372.1"/>
    </source>
</evidence>
<dbReference type="EMBL" id="FPKH01000003">
    <property type="protein sequence ID" value="SFX83135.1"/>
    <property type="molecule type" value="Genomic_DNA"/>
</dbReference>
<reference evidence="3 5" key="1">
    <citation type="submission" date="2016-11" db="EMBL/GenBank/DDBJ databases">
        <authorList>
            <person name="Varghese N."/>
            <person name="Submissions S."/>
        </authorList>
    </citation>
    <scope>NUCLEOTIDE SEQUENCE [LARGE SCALE GENOMIC DNA]</scope>
    <source>
        <strain evidence="3 5">NFR18</strain>
    </source>
</reference>
<organism evidence="3 5">
    <name type="scientific">Janthinobacterium lividum</name>
    <dbReference type="NCBI Taxonomy" id="29581"/>
    <lineage>
        <taxon>Bacteria</taxon>
        <taxon>Pseudomonadati</taxon>
        <taxon>Pseudomonadota</taxon>
        <taxon>Betaproteobacteria</taxon>
        <taxon>Burkholderiales</taxon>
        <taxon>Oxalobacteraceae</taxon>
        <taxon>Janthinobacterium</taxon>
    </lineage>
</organism>
<dbReference type="Proteomes" id="UP000182489">
    <property type="component" value="Unassembled WGS sequence"/>
</dbReference>
<evidence type="ECO:0000313" key="3">
    <source>
        <dbReference type="EMBL" id="SFX83135.1"/>
    </source>
</evidence>
<evidence type="ECO:0000313" key="8">
    <source>
        <dbReference type="Proteomes" id="UP001237592"/>
    </source>
</evidence>
<reference evidence="4 6" key="2">
    <citation type="submission" date="2019-06" db="EMBL/GenBank/DDBJ databases">
        <title>Genome sequence of Janthinobacterium lividum UCD_MED1.</title>
        <authorList>
            <person name="De Leon M.E."/>
            <person name="Jospin G."/>
        </authorList>
    </citation>
    <scope>NUCLEOTIDE SEQUENCE [LARGE SCALE GENOMIC DNA]</scope>
    <source>
        <strain evidence="4 6">UCD_MED1</strain>
    </source>
</reference>
<protein>
    <submittedName>
        <fullName evidence="3">Uncharacterized protein</fullName>
    </submittedName>
</protein>
<sequence length="69" mass="7649">MKAARSLTFKCVKCHKSMQVYLQKVSACSHIQPYQGICACGELKRHATGQADAVKSYLESADGSWSHHH</sequence>
<dbReference type="EMBL" id="VDGE01000016">
    <property type="protein sequence ID" value="TNC72488.1"/>
    <property type="molecule type" value="Genomic_DNA"/>
</dbReference>
<evidence type="ECO:0000313" key="4">
    <source>
        <dbReference type="EMBL" id="TNC72488.1"/>
    </source>
</evidence>
<proteinExistence type="predicted"/>
<gene>
    <name evidence="4" type="ORF">FHI69_25965</name>
    <name evidence="2" type="ORF">J3P46_11025</name>
    <name evidence="1" type="ORF">RB624_20305</name>
    <name evidence="3" type="ORF">SAMN03097694_3455</name>
</gene>
<dbReference type="AlphaFoldDB" id="A0A031GM99"/>
<keyword evidence="8" id="KW-1185">Reference proteome</keyword>
<dbReference type="EMBL" id="JAVFKP010000005">
    <property type="protein sequence ID" value="MDQ4628232.1"/>
    <property type="molecule type" value="Genomic_DNA"/>
</dbReference>